<comment type="catalytic activity">
    <reaction evidence="12">
        <text>ssDNA + n NTP = ssDNA/pppN(pN)n-1 hybrid + (n-1) diphosphate.</text>
        <dbReference type="EC" id="2.7.7.101"/>
    </reaction>
</comment>
<reference evidence="17 18" key="1">
    <citation type="journal article" date="2016" name="Nat. Commun.">
        <title>Thousands of microbial genomes shed light on interconnected biogeochemical processes in an aquifer system.</title>
        <authorList>
            <person name="Anantharaman K."/>
            <person name="Brown C.T."/>
            <person name="Hug L.A."/>
            <person name="Sharon I."/>
            <person name="Castelle C.J."/>
            <person name="Probst A.J."/>
            <person name="Thomas B.C."/>
            <person name="Singh A."/>
            <person name="Wilkins M.J."/>
            <person name="Karaoz U."/>
            <person name="Brodie E.L."/>
            <person name="Williams K.H."/>
            <person name="Hubbard S.S."/>
            <person name="Banfield J.F."/>
        </authorList>
    </citation>
    <scope>NUCLEOTIDE SEQUENCE [LARGE SCALE GENOMIC DNA]</scope>
</reference>
<dbReference type="InterPro" id="IPR002694">
    <property type="entry name" value="Znf_CHC2"/>
</dbReference>
<feature type="zinc finger region" description="CHC2-type" evidence="12 14">
    <location>
        <begin position="38"/>
        <end position="62"/>
    </location>
</feature>
<dbReference type="Pfam" id="PF13155">
    <property type="entry name" value="Toprim_2"/>
    <property type="match status" value="1"/>
</dbReference>
<dbReference type="Gene3D" id="3.40.1360.10">
    <property type="match status" value="1"/>
</dbReference>
<dbReference type="Gene3D" id="3.90.980.10">
    <property type="entry name" value="DNA primase, catalytic core, N-terminal domain"/>
    <property type="match status" value="1"/>
</dbReference>
<evidence type="ECO:0000256" key="4">
    <source>
        <dbReference type="ARBA" id="ARBA00022695"/>
    </source>
</evidence>
<keyword evidence="7 12" id="KW-0863">Zinc-finger</keyword>
<dbReference type="InterPro" id="IPR013264">
    <property type="entry name" value="DNAG_N"/>
</dbReference>
<dbReference type="Gene3D" id="3.90.580.10">
    <property type="entry name" value="Zinc finger, CHC2-type domain"/>
    <property type="match status" value="1"/>
</dbReference>
<evidence type="ECO:0000313" key="18">
    <source>
        <dbReference type="Proteomes" id="UP000177187"/>
    </source>
</evidence>
<dbReference type="SUPFAM" id="SSF57783">
    <property type="entry name" value="Zinc beta-ribbon"/>
    <property type="match status" value="1"/>
</dbReference>
<dbReference type="GO" id="GO:0006269">
    <property type="term" value="P:DNA replication, synthesis of primer"/>
    <property type="evidence" value="ECO:0007669"/>
    <property type="project" value="UniProtKB-UniRule"/>
</dbReference>
<keyword evidence="2 12" id="KW-0639">Primosome</keyword>
<gene>
    <name evidence="12" type="primary">dnaG</name>
    <name evidence="17" type="ORF">A2Y64_04080</name>
</gene>
<dbReference type="GO" id="GO:0005737">
    <property type="term" value="C:cytoplasm"/>
    <property type="evidence" value="ECO:0007669"/>
    <property type="project" value="TreeGrafter"/>
</dbReference>
<comment type="function">
    <text evidence="12 13">RNA polymerase that catalyzes the synthesis of short RNA molecules used as primers for DNA polymerase during DNA replication.</text>
</comment>
<feature type="domain" description="Toprim" evidence="16">
    <location>
        <begin position="256"/>
        <end position="339"/>
    </location>
</feature>
<dbReference type="GO" id="GO:0003899">
    <property type="term" value="F:DNA-directed RNA polymerase activity"/>
    <property type="evidence" value="ECO:0007669"/>
    <property type="project" value="UniProtKB-UniRule"/>
</dbReference>
<dbReference type="SUPFAM" id="SSF56731">
    <property type="entry name" value="DNA primase core"/>
    <property type="match status" value="1"/>
</dbReference>
<evidence type="ECO:0000256" key="9">
    <source>
        <dbReference type="ARBA" id="ARBA00022842"/>
    </source>
</evidence>
<feature type="coiled-coil region" evidence="15">
    <location>
        <begin position="546"/>
        <end position="585"/>
    </location>
</feature>
<keyword evidence="8 12" id="KW-0862">Zinc</keyword>
<sequence>MAIDDASLERVRRAADIVAVVGEYVQLKRRGQSYVGLCPFHEEKTPSFNVHAARQFYHCFGCGVGGDVFSFVMELEKMDFLEAVRHLARKFNVEITETADRTGDRRGERDDAYRVLERATTLYQRLLTSPAGVRGRDFLTRRKVSAQMQAAFGLGYAPPEWDFLAKRLPKDGVRPELLLTTGLCTRGKSGGLYDRLRDRLVFPVRDPRGRVVGFGGRDLSDAQDVPKYVNSPESPIYHKGSELYGLDLARKSLRDSPALLVEGYLDVVSLHGAGFAAAVAPLGTALTEEQAKLLGRFAAEKGVVVLFDGDAAGQAAALRSLLHLVNAGLAVRVATPPSGRDPDDVIRDDGPAALSAILDAAVGIEEFLTKALLGRHRPEDALGRGKLVEELAGHLFVLKGSMARDVLIDRFADKLGVSNRSLREDLRRAVRETRAVAGDRAAPVRRVRPVPLEQDVRLLLFLLFNDRERAGRVVGEIHPADFPESVRPAVEPAYEAVREGNLADVGPAAAKLEPAAREAFFRVMAMELDEEEREKALVDCLDAFRRRNLGTELIRLKAELKDAYRKGDEERYRKLLARIDSLKVEEG</sequence>
<dbReference type="STRING" id="1817816.A2Y64_04080"/>
<keyword evidence="15" id="KW-0175">Coiled coil</keyword>
<dbReference type="Pfam" id="PF08275">
    <property type="entry name" value="DNAG_N"/>
    <property type="match status" value="1"/>
</dbReference>
<protein>
    <recommendedName>
        <fullName evidence="12 13">DNA primase</fullName>
        <ecNumber evidence="12">2.7.7.101</ecNumber>
    </recommendedName>
</protein>
<comment type="domain">
    <text evidence="12">Contains an N-terminal zinc-binding domain, a central core domain that contains the primase activity, and a C-terminal DnaB-binding domain.</text>
</comment>
<dbReference type="InterPro" id="IPR050219">
    <property type="entry name" value="DnaG_primase"/>
</dbReference>
<proteinExistence type="inferred from homology"/>
<dbReference type="GO" id="GO:1990077">
    <property type="term" value="C:primosome complex"/>
    <property type="evidence" value="ECO:0007669"/>
    <property type="project" value="UniProtKB-KW"/>
</dbReference>
<evidence type="ECO:0000256" key="5">
    <source>
        <dbReference type="ARBA" id="ARBA00022705"/>
    </source>
</evidence>
<dbReference type="InterPro" id="IPR034151">
    <property type="entry name" value="TOPRIM_DnaG_bac"/>
</dbReference>
<comment type="subunit">
    <text evidence="12">Monomer. Interacts with DnaB.</text>
</comment>
<evidence type="ECO:0000256" key="2">
    <source>
        <dbReference type="ARBA" id="ARBA00022515"/>
    </source>
</evidence>
<keyword evidence="4 12" id="KW-0548">Nucleotidyltransferase</keyword>
<evidence type="ECO:0000256" key="11">
    <source>
        <dbReference type="ARBA" id="ARBA00023163"/>
    </source>
</evidence>
<dbReference type="CDD" id="cd03364">
    <property type="entry name" value="TOPRIM_DnaG_primases"/>
    <property type="match status" value="1"/>
</dbReference>
<evidence type="ECO:0000256" key="12">
    <source>
        <dbReference type="HAMAP-Rule" id="MF_00974"/>
    </source>
</evidence>
<keyword evidence="6 12" id="KW-0479">Metal-binding</keyword>
<dbReference type="InterPro" id="IPR016136">
    <property type="entry name" value="DNA_helicase_N/primase_C"/>
</dbReference>
<keyword evidence="1 12" id="KW-0240">DNA-directed RNA polymerase</keyword>
<dbReference type="InterPro" id="IPR030846">
    <property type="entry name" value="DnaG_bac"/>
</dbReference>
<dbReference type="InterPro" id="IPR006295">
    <property type="entry name" value="DNA_primase_DnaG"/>
</dbReference>
<dbReference type="EMBL" id="MFAF01000110">
    <property type="protein sequence ID" value="OGD73958.1"/>
    <property type="molecule type" value="Genomic_DNA"/>
</dbReference>
<dbReference type="GO" id="GO:0003677">
    <property type="term" value="F:DNA binding"/>
    <property type="evidence" value="ECO:0007669"/>
    <property type="project" value="UniProtKB-KW"/>
</dbReference>
<dbReference type="HAMAP" id="MF_00974">
    <property type="entry name" value="DNA_primase_DnaG"/>
    <property type="match status" value="1"/>
</dbReference>
<dbReference type="EC" id="2.7.7.101" evidence="12"/>
<evidence type="ECO:0000256" key="13">
    <source>
        <dbReference type="PIRNR" id="PIRNR002811"/>
    </source>
</evidence>
<keyword evidence="10 12" id="KW-0238">DNA-binding</keyword>
<evidence type="ECO:0000259" key="16">
    <source>
        <dbReference type="PROSITE" id="PS50880"/>
    </source>
</evidence>
<evidence type="ECO:0000256" key="7">
    <source>
        <dbReference type="ARBA" id="ARBA00022771"/>
    </source>
</evidence>
<keyword evidence="5 12" id="KW-0235">DNA replication</keyword>
<dbReference type="Gene3D" id="1.10.860.10">
    <property type="entry name" value="DNAb Helicase, Chain A"/>
    <property type="match status" value="1"/>
</dbReference>
<dbReference type="SMART" id="SM00400">
    <property type="entry name" value="ZnF_CHCC"/>
    <property type="match status" value="1"/>
</dbReference>
<organism evidence="17 18">
    <name type="scientific">Candidatus Coatesbacteria bacterium RBG_13_66_14</name>
    <dbReference type="NCBI Taxonomy" id="1817816"/>
    <lineage>
        <taxon>Bacteria</taxon>
        <taxon>Candidatus Coatesiibacteriota</taxon>
    </lineage>
</organism>
<dbReference type="FunFam" id="3.90.580.10:FF:000001">
    <property type="entry name" value="DNA primase"/>
    <property type="match status" value="1"/>
</dbReference>
<evidence type="ECO:0000256" key="14">
    <source>
        <dbReference type="PIRSR" id="PIRSR002811-1"/>
    </source>
</evidence>
<dbReference type="AlphaFoldDB" id="A0A1F5F2Q7"/>
<dbReference type="NCBIfam" id="TIGR01391">
    <property type="entry name" value="dnaG"/>
    <property type="match status" value="1"/>
</dbReference>
<dbReference type="InterPro" id="IPR037068">
    <property type="entry name" value="DNA_primase_core_N_sf"/>
</dbReference>
<evidence type="ECO:0000256" key="15">
    <source>
        <dbReference type="SAM" id="Coils"/>
    </source>
</evidence>
<evidence type="ECO:0000256" key="6">
    <source>
        <dbReference type="ARBA" id="ARBA00022723"/>
    </source>
</evidence>
<dbReference type="InterPro" id="IPR006171">
    <property type="entry name" value="TOPRIM_dom"/>
</dbReference>
<evidence type="ECO:0000256" key="10">
    <source>
        <dbReference type="ARBA" id="ARBA00023125"/>
    </source>
</evidence>
<dbReference type="GO" id="GO:0000428">
    <property type="term" value="C:DNA-directed RNA polymerase complex"/>
    <property type="evidence" value="ECO:0007669"/>
    <property type="project" value="UniProtKB-KW"/>
</dbReference>
<dbReference type="PIRSF" id="PIRSF002811">
    <property type="entry name" value="DnaG"/>
    <property type="match status" value="1"/>
</dbReference>
<dbReference type="Pfam" id="PF10410">
    <property type="entry name" value="DnaB_bind"/>
    <property type="match status" value="1"/>
</dbReference>
<accession>A0A1F5F2Q7</accession>
<evidence type="ECO:0000256" key="8">
    <source>
        <dbReference type="ARBA" id="ARBA00022833"/>
    </source>
</evidence>
<keyword evidence="3 12" id="KW-0808">Transferase</keyword>
<comment type="cofactor">
    <cofactor evidence="12 13 14">
        <name>Zn(2+)</name>
        <dbReference type="ChEBI" id="CHEBI:29105"/>
    </cofactor>
    <text evidence="12 13 14">Binds 1 zinc ion per monomer.</text>
</comment>
<keyword evidence="9" id="KW-0460">Magnesium</keyword>
<dbReference type="SMART" id="SM00493">
    <property type="entry name" value="TOPRIM"/>
    <property type="match status" value="1"/>
</dbReference>
<name>A0A1F5F2Q7_9BACT</name>
<evidence type="ECO:0000313" key="17">
    <source>
        <dbReference type="EMBL" id="OGD73958.1"/>
    </source>
</evidence>
<dbReference type="InterPro" id="IPR019475">
    <property type="entry name" value="DNA_primase_DnaB-bd"/>
</dbReference>
<dbReference type="PANTHER" id="PTHR30313">
    <property type="entry name" value="DNA PRIMASE"/>
    <property type="match status" value="1"/>
</dbReference>
<comment type="caution">
    <text evidence="17">The sequence shown here is derived from an EMBL/GenBank/DDBJ whole genome shotgun (WGS) entry which is preliminary data.</text>
</comment>
<dbReference type="Proteomes" id="UP000177187">
    <property type="component" value="Unassembled WGS sequence"/>
</dbReference>
<dbReference type="PANTHER" id="PTHR30313:SF2">
    <property type="entry name" value="DNA PRIMASE"/>
    <property type="match status" value="1"/>
</dbReference>
<comment type="similarity">
    <text evidence="12 13">Belongs to the DnaG primase family.</text>
</comment>
<evidence type="ECO:0000256" key="1">
    <source>
        <dbReference type="ARBA" id="ARBA00022478"/>
    </source>
</evidence>
<keyword evidence="11 12" id="KW-0804">Transcription</keyword>
<evidence type="ECO:0000256" key="3">
    <source>
        <dbReference type="ARBA" id="ARBA00022679"/>
    </source>
</evidence>
<dbReference type="GO" id="GO:0008270">
    <property type="term" value="F:zinc ion binding"/>
    <property type="evidence" value="ECO:0007669"/>
    <property type="project" value="UniProtKB-UniRule"/>
</dbReference>
<dbReference type="PROSITE" id="PS50880">
    <property type="entry name" value="TOPRIM"/>
    <property type="match status" value="1"/>
</dbReference>
<dbReference type="InterPro" id="IPR036977">
    <property type="entry name" value="DNA_primase_Znf_CHC2"/>
</dbReference>
<dbReference type="Pfam" id="PF01807">
    <property type="entry name" value="Zn_ribbon_DnaG"/>
    <property type="match status" value="1"/>
</dbReference>